<dbReference type="InterPro" id="IPR052515">
    <property type="entry name" value="Gfo/Idh/MocA_Oxidoreductase"/>
</dbReference>
<evidence type="ECO:0000259" key="1">
    <source>
        <dbReference type="Pfam" id="PF01408"/>
    </source>
</evidence>
<dbReference type="RefSeq" id="WP_379187105.1">
    <property type="nucleotide sequence ID" value="NZ_JBHSOW010000018.1"/>
</dbReference>
<dbReference type="PANTHER" id="PTHR43249:SF1">
    <property type="entry name" value="D-GLUCOSIDE 3-DEHYDROGENASE"/>
    <property type="match status" value="1"/>
</dbReference>
<evidence type="ECO:0000313" key="3">
    <source>
        <dbReference type="EMBL" id="MFC5648641.1"/>
    </source>
</evidence>
<feature type="domain" description="GFO/IDH/MocA-like oxidoreductase" evidence="2">
    <location>
        <begin position="134"/>
        <end position="252"/>
    </location>
</feature>
<comment type="caution">
    <text evidence="3">The sequence shown here is derived from an EMBL/GenBank/DDBJ whole genome shotgun (WGS) entry which is preliminary data.</text>
</comment>
<organism evidence="3 4">
    <name type="scientific">Paenibacillus solisilvae</name>
    <dbReference type="NCBI Taxonomy" id="2486751"/>
    <lineage>
        <taxon>Bacteria</taxon>
        <taxon>Bacillati</taxon>
        <taxon>Bacillota</taxon>
        <taxon>Bacilli</taxon>
        <taxon>Bacillales</taxon>
        <taxon>Paenibacillaceae</taxon>
        <taxon>Paenibacillus</taxon>
    </lineage>
</organism>
<dbReference type="SUPFAM" id="SSF51735">
    <property type="entry name" value="NAD(P)-binding Rossmann-fold domains"/>
    <property type="match status" value="1"/>
</dbReference>
<dbReference type="EMBL" id="JBHSOW010000018">
    <property type="protein sequence ID" value="MFC5648641.1"/>
    <property type="molecule type" value="Genomic_DNA"/>
</dbReference>
<dbReference type="Pfam" id="PF22725">
    <property type="entry name" value="GFO_IDH_MocA_C3"/>
    <property type="match status" value="1"/>
</dbReference>
<sequence>MTPNKFGVGIIGCGAISGYHVKAYAEFPECELKAVADISLDKARQLAASAGDGVEAYESFQALLARDDIDIVSICTPPFAHKETVIASLLAGKHVLCEKPFAPSLQDCDEMIEAARKTGRKLAVTFQYRYRKDFNQMKRIVDSGVMGPPVFAQMNGLYWRGDDYYNVPWRGKFETECGGVTMNHAIHPLDVFLWIMGDLQSVTATAHTVAHQIEVEDMSTATATFKNGATAQLTCTLNSVKQDISLTVSGKTKAIGVTGAFSEQPLSYHAVKDNGGGFSIPDPEGAAELQQAASEVTHGTEDHTGPIGDLLAAIREDREPVVNGLEGRRTIEAITAIYKSAAAGTKVTLPLAKDDPWYTTDGILRNVKR</sequence>
<accession>A0ABW0VVS9</accession>
<dbReference type="InterPro" id="IPR008354">
    <property type="entry name" value="Glc-Fru_OxRdtase_bac"/>
</dbReference>
<dbReference type="InterPro" id="IPR036291">
    <property type="entry name" value="NAD(P)-bd_dom_sf"/>
</dbReference>
<dbReference type="PRINTS" id="PR01775">
    <property type="entry name" value="GLFROXRDTASE"/>
</dbReference>
<feature type="domain" description="Gfo/Idh/MocA-like oxidoreductase N-terminal" evidence="1">
    <location>
        <begin position="6"/>
        <end position="126"/>
    </location>
</feature>
<keyword evidence="4" id="KW-1185">Reference proteome</keyword>
<dbReference type="SUPFAM" id="SSF55347">
    <property type="entry name" value="Glyceraldehyde-3-phosphate dehydrogenase-like, C-terminal domain"/>
    <property type="match status" value="1"/>
</dbReference>
<evidence type="ECO:0000259" key="2">
    <source>
        <dbReference type="Pfam" id="PF22725"/>
    </source>
</evidence>
<gene>
    <name evidence="3" type="ORF">ACFPYJ_05780</name>
</gene>
<protein>
    <submittedName>
        <fullName evidence="3">Gfo/Idh/MocA family protein</fullName>
    </submittedName>
</protein>
<dbReference type="InterPro" id="IPR000683">
    <property type="entry name" value="Gfo/Idh/MocA-like_OxRdtase_N"/>
</dbReference>
<name>A0ABW0VVS9_9BACL</name>
<dbReference type="Proteomes" id="UP001596047">
    <property type="component" value="Unassembled WGS sequence"/>
</dbReference>
<dbReference type="Gene3D" id="3.30.360.10">
    <property type="entry name" value="Dihydrodipicolinate Reductase, domain 2"/>
    <property type="match status" value="1"/>
</dbReference>
<dbReference type="PANTHER" id="PTHR43249">
    <property type="entry name" value="UDP-N-ACETYL-2-AMINO-2-DEOXY-D-GLUCURONATE OXIDASE"/>
    <property type="match status" value="1"/>
</dbReference>
<dbReference type="Pfam" id="PF01408">
    <property type="entry name" value="GFO_IDH_MocA"/>
    <property type="match status" value="1"/>
</dbReference>
<dbReference type="Gene3D" id="3.40.50.720">
    <property type="entry name" value="NAD(P)-binding Rossmann-like Domain"/>
    <property type="match status" value="1"/>
</dbReference>
<reference evidence="4" key="1">
    <citation type="journal article" date="2019" name="Int. J. Syst. Evol. Microbiol.">
        <title>The Global Catalogue of Microorganisms (GCM) 10K type strain sequencing project: providing services to taxonomists for standard genome sequencing and annotation.</title>
        <authorList>
            <consortium name="The Broad Institute Genomics Platform"/>
            <consortium name="The Broad Institute Genome Sequencing Center for Infectious Disease"/>
            <person name="Wu L."/>
            <person name="Ma J."/>
        </authorList>
    </citation>
    <scope>NUCLEOTIDE SEQUENCE [LARGE SCALE GENOMIC DNA]</scope>
    <source>
        <strain evidence="4">CGMCC 1.3240</strain>
    </source>
</reference>
<evidence type="ECO:0000313" key="4">
    <source>
        <dbReference type="Proteomes" id="UP001596047"/>
    </source>
</evidence>
<dbReference type="InterPro" id="IPR055170">
    <property type="entry name" value="GFO_IDH_MocA-like_dom"/>
</dbReference>
<proteinExistence type="predicted"/>